<reference evidence="2" key="1">
    <citation type="journal article" date="2023" name="Science">
        <title>Genome structures resolve the early diversification of teleost fishes.</title>
        <authorList>
            <person name="Parey E."/>
            <person name="Louis A."/>
            <person name="Montfort J."/>
            <person name="Bouchez O."/>
            <person name="Roques C."/>
            <person name="Iampietro C."/>
            <person name="Lluch J."/>
            <person name="Castinel A."/>
            <person name="Donnadieu C."/>
            <person name="Desvignes T."/>
            <person name="Floi Bucao C."/>
            <person name="Jouanno E."/>
            <person name="Wen M."/>
            <person name="Mejri S."/>
            <person name="Dirks R."/>
            <person name="Jansen H."/>
            <person name="Henkel C."/>
            <person name="Chen W.J."/>
            <person name="Zahm M."/>
            <person name="Cabau C."/>
            <person name="Klopp C."/>
            <person name="Thompson A.W."/>
            <person name="Robinson-Rechavi M."/>
            <person name="Braasch I."/>
            <person name="Lecointre G."/>
            <person name="Bobe J."/>
            <person name="Postlethwait J.H."/>
            <person name="Berthelot C."/>
            <person name="Roest Crollius H."/>
            <person name="Guiguen Y."/>
        </authorList>
    </citation>
    <scope>NUCLEOTIDE SEQUENCE</scope>
    <source>
        <strain evidence="2">NC1722</strain>
    </source>
</reference>
<feature type="region of interest" description="Disordered" evidence="1">
    <location>
        <begin position="1"/>
        <end position="34"/>
    </location>
</feature>
<feature type="compositionally biased region" description="Polar residues" evidence="1">
    <location>
        <begin position="1"/>
        <end position="10"/>
    </location>
</feature>
<organism evidence="2 3">
    <name type="scientific">Aldrovandia affinis</name>
    <dbReference type="NCBI Taxonomy" id="143900"/>
    <lineage>
        <taxon>Eukaryota</taxon>
        <taxon>Metazoa</taxon>
        <taxon>Chordata</taxon>
        <taxon>Craniata</taxon>
        <taxon>Vertebrata</taxon>
        <taxon>Euteleostomi</taxon>
        <taxon>Actinopterygii</taxon>
        <taxon>Neopterygii</taxon>
        <taxon>Teleostei</taxon>
        <taxon>Notacanthiformes</taxon>
        <taxon>Halosauridae</taxon>
        <taxon>Aldrovandia</taxon>
    </lineage>
</organism>
<accession>A0AAD7SZK9</accession>
<proteinExistence type="predicted"/>
<evidence type="ECO:0000313" key="3">
    <source>
        <dbReference type="Proteomes" id="UP001221898"/>
    </source>
</evidence>
<evidence type="ECO:0000256" key="1">
    <source>
        <dbReference type="SAM" id="MobiDB-lite"/>
    </source>
</evidence>
<gene>
    <name evidence="2" type="ORF">AAFF_G00163880</name>
</gene>
<dbReference type="Proteomes" id="UP001221898">
    <property type="component" value="Unassembled WGS sequence"/>
</dbReference>
<comment type="caution">
    <text evidence="2">The sequence shown here is derived from an EMBL/GenBank/DDBJ whole genome shotgun (WGS) entry which is preliminary data.</text>
</comment>
<evidence type="ECO:0000313" key="2">
    <source>
        <dbReference type="EMBL" id="KAJ8411580.1"/>
    </source>
</evidence>
<dbReference type="AlphaFoldDB" id="A0AAD7SZK9"/>
<dbReference type="EMBL" id="JAINUG010000022">
    <property type="protein sequence ID" value="KAJ8411580.1"/>
    <property type="molecule type" value="Genomic_DNA"/>
</dbReference>
<name>A0AAD7SZK9_9TELE</name>
<keyword evidence="3" id="KW-1185">Reference proteome</keyword>
<protein>
    <submittedName>
        <fullName evidence="2">Uncharacterized protein</fullName>
    </submittedName>
</protein>
<sequence length="67" mass="7928">MTLTNTAQRSGTRDFQCDPGTGLRISRPEPEPEMEWDEKPLCFRNMFWSLVKEVEERQQDIALHVEF</sequence>